<evidence type="ECO:0000256" key="8">
    <source>
        <dbReference type="ARBA" id="ARBA00024350"/>
    </source>
</evidence>
<dbReference type="AlphaFoldDB" id="A0ABC9GQZ2"/>
<dbReference type="InterPro" id="IPR014001">
    <property type="entry name" value="Helicase_ATP-bd"/>
</dbReference>
<reference evidence="14" key="1">
    <citation type="submission" date="2024-06" db="EMBL/GenBank/DDBJ databases">
        <authorList>
            <person name="Ryan C."/>
        </authorList>
    </citation>
    <scope>NUCLEOTIDE SEQUENCE [LARGE SCALE GENOMIC DNA]</scope>
</reference>
<feature type="domain" description="Helicase C-terminal" evidence="11">
    <location>
        <begin position="253"/>
        <end position="394"/>
    </location>
</feature>
<evidence type="ECO:0000259" key="11">
    <source>
        <dbReference type="PROSITE" id="PS51194"/>
    </source>
</evidence>
<keyword evidence="14" id="KW-1185">Reference proteome</keyword>
<sequence length="440" mass="49346">MTAAAEVVAGADDEQAPPAARQASTFAELGICPELLDACDAMGWKAPTGIQAEAIPHALQGRDVIALAQTGSGKTAAFALPILQALLQRPQSFFACVLSPTRELAIQIAEQFQALGSSLGLICSVLVGGVDRMQQAISLAKRPHIVVGTPGCLLDHLTNTKGFSLNKIKYLVLDEADVLLNMEFEKALDDIIKVVPKERRTFLFSATMTKKVKKLQRACLRNPIKVDVDSKYSTVDTLRQEFYFVPGDDKDCYLVHILNKMPGSTFMIFLRNRYSVKLLALMLRNLGLKAICIHGKMNQVQSERMQYSYMHRFGHLASRGLDVQGVDVVINYDISKNPKVYIHRVGRTARAGRSGYAVSLVSQYEVEQFLETERHLGKKISKCQADESQVKMLKECVSDSKRIALRESGGHREMRDEEEEEELEHRAYKRRRFWNKSKRR</sequence>
<name>A0ABC9GQZ2_9POAL</name>
<dbReference type="CDD" id="cd18787">
    <property type="entry name" value="SF2_C_DEAD"/>
    <property type="match status" value="1"/>
</dbReference>
<dbReference type="SUPFAM" id="SSF52540">
    <property type="entry name" value="P-loop containing nucleoside triphosphate hydrolases"/>
    <property type="match status" value="2"/>
</dbReference>
<evidence type="ECO:0000256" key="4">
    <source>
        <dbReference type="ARBA" id="ARBA00022806"/>
    </source>
</evidence>
<dbReference type="SMART" id="SM00490">
    <property type="entry name" value="HELICc"/>
    <property type="match status" value="1"/>
</dbReference>
<comment type="subcellular location">
    <subcellularLocation>
        <location evidence="1">Nucleus</location>
    </subcellularLocation>
</comment>
<dbReference type="CDD" id="cd17954">
    <property type="entry name" value="DEADc_DDX47"/>
    <property type="match status" value="1"/>
</dbReference>
<evidence type="ECO:0000313" key="14">
    <source>
        <dbReference type="Proteomes" id="UP001497457"/>
    </source>
</evidence>
<evidence type="ECO:0000256" key="1">
    <source>
        <dbReference type="ARBA" id="ARBA00004123"/>
    </source>
</evidence>
<dbReference type="GO" id="GO:0016787">
    <property type="term" value="F:hydrolase activity"/>
    <property type="evidence" value="ECO:0007669"/>
    <property type="project" value="UniProtKB-KW"/>
</dbReference>
<evidence type="ECO:0000256" key="9">
    <source>
        <dbReference type="PROSITE-ProRule" id="PRU00552"/>
    </source>
</evidence>
<dbReference type="InterPro" id="IPR027417">
    <property type="entry name" value="P-loop_NTPase"/>
</dbReference>
<protein>
    <recommendedName>
        <fullName evidence="15">DEAD-box ATP-dependent RNA helicase 10</fullName>
    </recommendedName>
</protein>
<feature type="short sequence motif" description="Q motif" evidence="9">
    <location>
        <begin position="24"/>
        <end position="52"/>
    </location>
</feature>
<dbReference type="InterPro" id="IPR014014">
    <property type="entry name" value="RNA_helicase_DEAD_Q_motif"/>
</dbReference>
<keyword evidence="7" id="KW-0539">Nucleus</keyword>
<dbReference type="Proteomes" id="UP001497457">
    <property type="component" value="Chromosome 9rd"/>
</dbReference>
<gene>
    <name evidence="13" type="ORF">URODEC1_LOCUS118013</name>
</gene>
<dbReference type="GO" id="GO:0005634">
    <property type="term" value="C:nucleus"/>
    <property type="evidence" value="ECO:0007669"/>
    <property type="project" value="UniProtKB-SubCell"/>
</dbReference>
<dbReference type="EMBL" id="OZ075119">
    <property type="protein sequence ID" value="CAL5098071.1"/>
    <property type="molecule type" value="Genomic_DNA"/>
</dbReference>
<evidence type="ECO:0000256" key="6">
    <source>
        <dbReference type="ARBA" id="ARBA00022884"/>
    </source>
</evidence>
<comment type="similarity">
    <text evidence="8">Belongs to the DEAD box helicase family. DDX47/RRP3 subfamily.</text>
</comment>
<evidence type="ECO:0000256" key="2">
    <source>
        <dbReference type="ARBA" id="ARBA00022741"/>
    </source>
</evidence>
<dbReference type="Gene3D" id="3.40.50.300">
    <property type="entry name" value="P-loop containing nucleotide triphosphate hydrolases"/>
    <property type="match status" value="2"/>
</dbReference>
<keyword evidence="6" id="KW-0694">RNA-binding</keyword>
<keyword evidence="4" id="KW-0347">Helicase</keyword>
<dbReference type="InterPro" id="IPR011545">
    <property type="entry name" value="DEAD/DEAH_box_helicase_dom"/>
</dbReference>
<dbReference type="InterPro" id="IPR050079">
    <property type="entry name" value="DEAD_box_RNA_helicase"/>
</dbReference>
<evidence type="ECO:0000259" key="12">
    <source>
        <dbReference type="PROSITE" id="PS51195"/>
    </source>
</evidence>
<accession>A0ABC9GQZ2</accession>
<evidence type="ECO:0000256" key="3">
    <source>
        <dbReference type="ARBA" id="ARBA00022801"/>
    </source>
</evidence>
<dbReference type="GO" id="GO:0004386">
    <property type="term" value="F:helicase activity"/>
    <property type="evidence" value="ECO:0007669"/>
    <property type="project" value="UniProtKB-KW"/>
</dbReference>
<dbReference type="PROSITE" id="PS51192">
    <property type="entry name" value="HELICASE_ATP_BIND_1"/>
    <property type="match status" value="1"/>
</dbReference>
<keyword evidence="3" id="KW-0378">Hydrolase</keyword>
<dbReference type="PANTHER" id="PTHR47959">
    <property type="entry name" value="ATP-DEPENDENT RNA HELICASE RHLE-RELATED"/>
    <property type="match status" value="1"/>
</dbReference>
<evidence type="ECO:0000313" key="13">
    <source>
        <dbReference type="EMBL" id="CAL5098071.1"/>
    </source>
</evidence>
<dbReference type="Pfam" id="PF00270">
    <property type="entry name" value="DEAD"/>
    <property type="match status" value="1"/>
</dbReference>
<dbReference type="PROSITE" id="PS51195">
    <property type="entry name" value="Q_MOTIF"/>
    <property type="match status" value="1"/>
</dbReference>
<dbReference type="Pfam" id="PF00271">
    <property type="entry name" value="Helicase_C"/>
    <property type="match status" value="1"/>
</dbReference>
<keyword evidence="5" id="KW-0067">ATP-binding</keyword>
<feature type="domain" description="DEAD-box RNA helicase Q" evidence="12">
    <location>
        <begin position="24"/>
        <end position="52"/>
    </location>
</feature>
<dbReference type="InterPro" id="IPR001650">
    <property type="entry name" value="Helicase_C-like"/>
</dbReference>
<dbReference type="PROSITE" id="PS51194">
    <property type="entry name" value="HELICASE_CTER"/>
    <property type="match status" value="1"/>
</dbReference>
<feature type="domain" description="Helicase ATP-binding" evidence="10">
    <location>
        <begin position="55"/>
        <end position="226"/>
    </location>
</feature>
<evidence type="ECO:0000256" key="7">
    <source>
        <dbReference type="ARBA" id="ARBA00023242"/>
    </source>
</evidence>
<dbReference type="InterPro" id="IPR044765">
    <property type="entry name" value="DDX47/Rrp3_DEADc"/>
</dbReference>
<reference evidence="13 14" key="2">
    <citation type="submission" date="2024-10" db="EMBL/GenBank/DDBJ databases">
        <authorList>
            <person name="Ryan C."/>
        </authorList>
    </citation>
    <scope>NUCLEOTIDE SEQUENCE [LARGE SCALE GENOMIC DNA]</scope>
</reference>
<evidence type="ECO:0000256" key="5">
    <source>
        <dbReference type="ARBA" id="ARBA00022840"/>
    </source>
</evidence>
<dbReference type="PANTHER" id="PTHR47959:SF24">
    <property type="entry name" value="ATP-DEPENDENT RNA HELICASE"/>
    <property type="match status" value="1"/>
</dbReference>
<proteinExistence type="inferred from homology"/>
<keyword evidence="2" id="KW-0547">Nucleotide-binding</keyword>
<dbReference type="GO" id="GO:0005524">
    <property type="term" value="F:ATP binding"/>
    <property type="evidence" value="ECO:0007669"/>
    <property type="project" value="UniProtKB-KW"/>
</dbReference>
<dbReference type="SMART" id="SM00487">
    <property type="entry name" value="DEXDc"/>
    <property type="match status" value="1"/>
</dbReference>
<evidence type="ECO:0008006" key="15">
    <source>
        <dbReference type="Google" id="ProtNLM"/>
    </source>
</evidence>
<organism evidence="13 14">
    <name type="scientific">Urochloa decumbens</name>
    <dbReference type="NCBI Taxonomy" id="240449"/>
    <lineage>
        <taxon>Eukaryota</taxon>
        <taxon>Viridiplantae</taxon>
        <taxon>Streptophyta</taxon>
        <taxon>Embryophyta</taxon>
        <taxon>Tracheophyta</taxon>
        <taxon>Spermatophyta</taxon>
        <taxon>Magnoliopsida</taxon>
        <taxon>Liliopsida</taxon>
        <taxon>Poales</taxon>
        <taxon>Poaceae</taxon>
        <taxon>PACMAD clade</taxon>
        <taxon>Panicoideae</taxon>
        <taxon>Panicodae</taxon>
        <taxon>Paniceae</taxon>
        <taxon>Melinidinae</taxon>
        <taxon>Urochloa</taxon>
    </lineage>
</organism>
<evidence type="ECO:0000259" key="10">
    <source>
        <dbReference type="PROSITE" id="PS51192"/>
    </source>
</evidence>
<dbReference type="GO" id="GO:0003723">
    <property type="term" value="F:RNA binding"/>
    <property type="evidence" value="ECO:0007669"/>
    <property type="project" value="UniProtKB-KW"/>
</dbReference>